<organism evidence="9 10">
    <name type="scientific">candidate division WOR-3 bacterium</name>
    <dbReference type="NCBI Taxonomy" id="2052148"/>
    <lineage>
        <taxon>Bacteria</taxon>
        <taxon>Bacteria division WOR-3</taxon>
    </lineage>
</organism>
<dbReference type="PANTHER" id="PTHR43302:SF5">
    <property type="entry name" value="TRANSPORTER ARSB-RELATED"/>
    <property type="match status" value="1"/>
</dbReference>
<dbReference type="GO" id="GO:0055085">
    <property type="term" value="P:transmembrane transport"/>
    <property type="evidence" value="ECO:0007669"/>
    <property type="project" value="InterPro"/>
</dbReference>
<evidence type="ECO:0000256" key="3">
    <source>
        <dbReference type="ARBA" id="ARBA00022475"/>
    </source>
</evidence>
<evidence type="ECO:0000256" key="6">
    <source>
        <dbReference type="ARBA" id="ARBA00023136"/>
    </source>
</evidence>
<keyword evidence="4 7" id="KW-0812">Transmembrane</keyword>
<dbReference type="EMBL" id="DMZY01000129">
    <property type="protein sequence ID" value="HAV92406.1"/>
    <property type="molecule type" value="Genomic_DNA"/>
</dbReference>
<feature type="transmembrane region" description="Helical" evidence="7">
    <location>
        <begin position="54"/>
        <end position="72"/>
    </location>
</feature>
<dbReference type="Proteomes" id="UP000264062">
    <property type="component" value="Unassembled WGS sequence"/>
</dbReference>
<comment type="subcellular location">
    <subcellularLocation>
        <location evidence="1">Cell membrane</location>
        <topology evidence="1">Multi-pass membrane protein</topology>
    </subcellularLocation>
</comment>
<feature type="transmembrane region" description="Helical" evidence="7">
    <location>
        <begin position="92"/>
        <end position="111"/>
    </location>
</feature>
<dbReference type="InterPro" id="IPR004680">
    <property type="entry name" value="Cit_transptr-like_dom"/>
</dbReference>
<evidence type="ECO:0000259" key="8">
    <source>
        <dbReference type="Pfam" id="PF03600"/>
    </source>
</evidence>
<evidence type="ECO:0000256" key="1">
    <source>
        <dbReference type="ARBA" id="ARBA00004651"/>
    </source>
</evidence>
<gene>
    <name evidence="9" type="ORF">DCW38_04415</name>
</gene>
<evidence type="ECO:0000256" key="7">
    <source>
        <dbReference type="SAM" id="Phobius"/>
    </source>
</evidence>
<keyword evidence="5 7" id="KW-1133">Transmembrane helix</keyword>
<feature type="non-terminal residue" evidence="9">
    <location>
        <position position="165"/>
    </location>
</feature>
<reference evidence="9 10" key="1">
    <citation type="journal article" date="2018" name="Nat. Biotechnol.">
        <title>A standardized bacterial taxonomy based on genome phylogeny substantially revises the tree of life.</title>
        <authorList>
            <person name="Parks D.H."/>
            <person name="Chuvochina M."/>
            <person name="Waite D.W."/>
            <person name="Rinke C."/>
            <person name="Skarshewski A."/>
            <person name="Chaumeil P.A."/>
            <person name="Hugenholtz P."/>
        </authorList>
    </citation>
    <scope>NUCLEOTIDE SEQUENCE [LARGE SCALE GENOMIC DNA]</scope>
    <source>
        <strain evidence="9">UBA9956</strain>
    </source>
</reference>
<dbReference type="PANTHER" id="PTHR43302">
    <property type="entry name" value="TRANSPORTER ARSB-RELATED"/>
    <property type="match status" value="1"/>
</dbReference>
<dbReference type="AlphaFoldDB" id="A0A350HA40"/>
<name>A0A350HA40_UNCW3</name>
<dbReference type="Pfam" id="PF03600">
    <property type="entry name" value="CitMHS"/>
    <property type="match status" value="1"/>
</dbReference>
<feature type="transmembrane region" description="Helical" evidence="7">
    <location>
        <begin position="29"/>
        <end position="47"/>
    </location>
</feature>
<keyword evidence="2" id="KW-0813">Transport</keyword>
<proteinExistence type="predicted"/>
<dbReference type="GO" id="GO:0005886">
    <property type="term" value="C:plasma membrane"/>
    <property type="evidence" value="ECO:0007669"/>
    <property type="project" value="UniProtKB-SubCell"/>
</dbReference>
<evidence type="ECO:0000313" key="9">
    <source>
        <dbReference type="EMBL" id="HAV92406.1"/>
    </source>
</evidence>
<keyword evidence="6 7" id="KW-0472">Membrane</keyword>
<protein>
    <submittedName>
        <fullName evidence="9">Anion transporter</fullName>
    </submittedName>
</protein>
<evidence type="ECO:0000313" key="10">
    <source>
        <dbReference type="Proteomes" id="UP000264062"/>
    </source>
</evidence>
<evidence type="ECO:0000256" key="5">
    <source>
        <dbReference type="ARBA" id="ARBA00022989"/>
    </source>
</evidence>
<accession>A0A350HA40</accession>
<comment type="caution">
    <text evidence="9">The sequence shown here is derived from an EMBL/GenBank/DDBJ whole genome shotgun (WGS) entry which is preliminary data.</text>
</comment>
<sequence>MDYFPLIIVSIVLIATALRSNSLFRAEIWMIMALGAVIVIAVGSISFSDAIKSINFDVIVFLFFMFLLSEILEQSGFLYVMEYRFFNNAKSIDALLLTAIFSMAMLSYIFMNDTIAIIGTPLMLFISKKSGIPAKIMLLCLAFSITLGSVPSPIGNPQNLIIASS</sequence>
<feature type="domain" description="Citrate transporter-like" evidence="8">
    <location>
        <begin position="26"/>
        <end position="164"/>
    </location>
</feature>
<evidence type="ECO:0000256" key="4">
    <source>
        <dbReference type="ARBA" id="ARBA00022692"/>
    </source>
</evidence>
<feature type="transmembrane region" description="Helical" evidence="7">
    <location>
        <begin position="132"/>
        <end position="150"/>
    </location>
</feature>
<evidence type="ECO:0000256" key="2">
    <source>
        <dbReference type="ARBA" id="ARBA00022448"/>
    </source>
</evidence>
<keyword evidence="3" id="KW-1003">Cell membrane</keyword>